<dbReference type="Proteomes" id="UP000256964">
    <property type="component" value="Unassembled WGS sequence"/>
</dbReference>
<reference evidence="2 3" key="1">
    <citation type="journal article" date="2018" name="Biotechnol. Biofuels">
        <title>Integrative visual omics of the white-rot fungus Polyporus brumalis exposes the biotechnological potential of its oxidative enzymes for delignifying raw plant biomass.</title>
        <authorList>
            <person name="Miyauchi S."/>
            <person name="Rancon A."/>
            <person name="Drula E."/>
            <person name="Hage H."/>
            <person name="Chaduli D."/>
            <person name="Favel A."/>
            <person name="Grisel S."/>
            <person name="Henrissat B."/>
            <person name="Herpoel-Gimbert I."/>
            <person name="Ruiz-Duenas F.J."/>
            <person name="Chevret D."/>
            <person name="Hainaut M."/>
            <person name="Lin J."/>
            <person name="Wang M."/>
            <person name="Pangilinan J."/>
            <person name="Lipzen A."/>
            <person name="Lesage-Meessen L."/>
            <person name="Navarro D."/>
            <person name="Riley R."/>
            <person name="Grigoriev I.V."/>
            <person name="Zhou S."/>
            <person name="Raouche S."/>
            <person name="Rosso M.N."/>
        </authorList>
    </citation>
    <scope>NUCLEOTIDE SEQUENCE [LARGE SCALE GENOMIC DNA]</scope>
    <source>
        <strain evidence="2 3">BRFM 1820</strain>
    </source>
</reference>
<evidence type="ECO:0000313" key="2">
    <source>
        <dbReference type="EMBL" id="RDX39648.1"/>
    </source>
</evidence>
<organism evidence="2 3">
    <name type="scientific">Lentinus brumalis</name>
    <dbReference type="NCBI Taxonomy" id="2498619"/>
    <lineage>
        <taxon>Eukaryota</taxon>
        <taxon>Fungi</taxon>
        <taxon>Dikarya</taxon>
        <taxon>Basidiomycota</taxon>
        <taxon>Agaricomycotina</taxon>
        <taxon>Agaricomycetes</taxon>
        <taxon>Polyporales</taxon>
        <taxon>Polyporaceae</taxon>
        <taxon>Lentinus</taxon>
    </lineage>
</organism>
<accession>A0A371CH83</accession>
<keyword evidence="3" id="KW-1185">Reference proteome</keyword>
<gene>
    <name evidence="2" type="ORF">OH76DRAFT_1490941</name>
</gene>
<protein>
    <submittedName>
        <fullName evidence="2">Uncharacterized protein</fullName>
    </submittedName>
</protein>
<feature type="region of interest" description="Disordered" evidence="1">
    <location>
        <begin position="188"/>
        <end position="268"/>
    </location>
</feature>
<dbReference type="AlphaFoldDB" id="A0A371CH83"/>
<proteinExistence type="predicted"/>
<name>A0A371CH83_9APHY</name>
<evidence type="ECO:0000256" key="1">
    <source>
        <dbReference type="SAM" id="MobiDB-lite"/>
    </source>
</evidence>
<feature type="compositionally biased region" description="Polar residues" evidence="1">
    <location>
        <begin position="189"/>
        <end position="209"/>
    </location>
</feature>
<evidence type="ECO:0000313" key="3">
    <source>
        <dbReference type="Proteomes" id="UP000256964"/>
    </source>
</evidence>
<feature type="region of interest" description="Disordered" evidence="1">
    <location>
        <begin position="1"/>
        <end position="21"/>
    </location>
</feature>
<dbReference type="EMBL" id="KZ857698">
    <property type="protein sequence ID" value="RDX39648.1"/>
    <property type="molecule type" value="Genomic_DNA"/>
</dbReference>
<feature type="compositionally biased region" description="Basic and acidic residues" evidence="1">
    <location>
        <begin position="253"/>
        <end position="268"/>
    </location>
</feature>
<sequence length="268" mass="29328">MNPTTRRTRRQDEPVLTSTPAARRGKRIIATRLAGLDHPAKIWKNTTKLAGAPSVRRFASHVVSGPMAGASTILPDAGNWELRLASDVHSAMAYAPPPVLDAEDGCLLHNAAIEGCLELTSAQEITVGIEPRYRPSCGSVARWSTREPGNALRPFDRQRLRHLLNIGRVAYPIEREVCFGILLRDPASGTGSTSRNTPEASESESNVVSTVDMRGGAELSDDEKEVGEGASGRIRRHQVLERLGESYSTTAEEQWKEAQGMRRTERIP</sequence>